<evidence type="ECO:0000313" key="4">
    <source>
        <dbReference type="EMBL" id="EGR31511.1"/>
    </source>
</evidence>
<gene>
    <name evidence="4" type="ORF">IMG5_107300</name>
</gene>
<dbReference type="InterPro" id="IPR029069">
    <property type="entry name" value="HotDog_dom_sf"/>
</dbReference>
<protein>
    <submittedName>
        <fullName evidence="4">Thioesterase superfamily member 2, putative</fullName>
    </submittedName>
</protein>
<dbReference type="NCBIfam" id="TIGR00369">
    <property type="entry name" value="unchar_dom_1"/>
    <property type="match status" value="1"/>
</dbReference>
<dbReference type="InterPro" id="IPR039298">
    <property type="entry name" value="ACOT13"/>
</dbReference>
<dbReference type="STRING" id="857967.G0QTD4"/>
<keyword evidence="5" id="KW-1185">Reference proteome</keyword>
<keyword evidence="2" id="KW-0378">Hydrolase</keyword>
<feature type="domain" description="Thioesterase" evidence="3">
    <location>
        <begin position="62"/>
        <end position="139"/>
    </location>
</feature>
<dbReference type="OMA" id="IYEESGM"/>
<dbReference type="PANTHER" id="PTHR21660">
    <property type="entry name" value="THIOESTERASE SUPERFAMILY MEMBER-RELATED"/>
    <property type="match status" value="1"/>
</dbReference>
<organism evidence="4 5">
    <name type="scientific">Ichthyophthirius multifiliis</name>
    <name type="common">White spot disease agent</name>
    <name type="synonym">Ich</name>
    <dbReference type="NCBI Taxonomy" id="5932"/>
    <lineage>
        <taxon>Eukaryota</taxon>
        <taxon>Sar</taxon>
        <taxon>Alveolata</taxon>
        <taxon>Ciliophora</taxon>
        <taxon>Intramacronucleata</taxon>
        <taxon>Oligohymenophorea</taxon>
        <taxon>Hymenostomatida</taxon>
        <taxon>Ophryoglenina</taxon>
        <taxon>Ichthyophthirius</taxon>
    </lineage>
</organism>
<dbReference type="SUPFAM" id="SSF54637">
    <property type="entry name" value="Thioesterase/thiol ester dehydrase-isomerase"/>
    <property type="match status" value="1"/>
</dbReference>
<dbReference type="InterPro" id="IPR003736">
    <property type="entry name" value="PAAI_dom"/>
</dbReference>
<evidence type="ECO:0000256" key="2">
    <source>
        <dbReference type="ARBA" id="ARBA00022801"/>
    </source>
</evidence>
<evidence type="ECO:0000259" key="3">
    <source>
        <dbReference type="Pfam" id="PF03061"/>
    </source>
</evidence>
<dbReference type="Proteomes" id="UP000008983">
    <property type="component" value="Unassembled WGS sequence"/>
</dbReference>
<reference evidence="4 5" key="1">
    <citation type="submission" date="2011-07" db="EMBL/GenBank/DDBJ databases">
        <authorList>
            <person name="Coyne R."/>
            <person name="Brami D."/>
            <person name="Johnson J."/>
            <person name="Hostetler J."/>
            <person name="Hannick L."/>
            <person name="Clark T."/>
            <person name="Cassidy-Hanley D."/>
            <person name="Inman J."/>
        </authorList>
    </citation>
    <scope>NUCLEOTIDE SEQUENCE [LARGE SCALE GENOMIC DNA]</scope>
    <source>
        <strain evidence="4 5">G5</strain>
    </source>
</reference>
<evidence type="ECO:0000256" key="1">
    <source>
        <dbReference type="ARBA" id="ARBA00008324"/>
    </source>
</evidence>
<dbReference type="OrthoDB" id="46529at2759"/>
<dbReference type="CDD" id="cd03443">
    <property type="entry name" value="PaaI_thioesterase"/>
    <property type="match status" value="1"/>
</dbReference>
<comment type="similarity">
    <text evidence="1">Belongs to the thioesterase PaaI family.</text>
</comment>
<dbReference type="eggNOG" id="KOG3328">
    <property type="taxonomic scope" value="Eukaryota"/>
</dbReference>
<dbReference type="PANTHER" id="PTHR21660:SF1">
    <property type="entry name" value="ACYL-COENZYME A THIOESTERASE 13"/>
    <property type="match status" value="1"/>
</dbReference>
<dbReference type="GO" id="GO:0047617">
    <property type="term" value="F:fatty acyl-CoA hydrolase activity"/>
    <property type="evidence" value="ECO:0007669"/>
    <property type="project" value="InterPro"/>
</dbReference>
<accession>G0QTD4</accession>
<dbReference type="Pfam" id="PF03061">
    <property type="entry name" value="4HBT"/>
    <property type="match status" value="1"/>
</dbReference>
<sequence>MSIKQSFKPLFQQFVNHKNLLNTFAYSIYQKFELIEESHELLTNDNQILLKYTVPQNLCNFFGVVHGGALATLVDCSTTLAILKKDQFKRLTTTIEISQHCLNPCNSGEEIFIRAECLKMGKNIAFAQSEIFNSSGKKLAVQGRQSKLVLPKSWENQPLPKEKI</sequence>
<dbReference type="RefSeq" id="XP_004034997.1">
    <property type="nucleotide sequence ID" value="XM_004034949.1"/>
</dbReference>
<name>G0QTD4_ICHMU</name>
<dbReference type="InterPro" id="IPR006683">
    <property type="entry name" value="Thioestr_dom"/>
</dbReference>
<dbReference type="GeneID" id="14907662"/>
<dbReference type="Gene3D" id="3.10.129.10">
    <property type="entry name" value="Hotdog Thioesterase"/>
    <property type="match status" value="1"/>
</dbReference>
<dbReference type="InParanoid" id="G0QTD4"/>
<dbReference type="EMBL" id="GL983849">
    <property type="protein sequence ID" value="EGR31511.1"/>
    <property type="molecule type" value="Genomic_DNA"/>
</dbReference>
<evidence type="ECO:0000313" key="5">
    <source>
        <dbReference type="Proteomes" id="UP000008983"/>
    </source>
</evidence>
<dbReference type="AlphaFoldDB" id="G0QTD4"/>
<proteinExistence type="inferred from homology"/>